<evidence type="ECO:0000259" key="2">
    <source>
        <dbReference type="Pfam" id="PF08242"/>
    </source>
</evidence>
<dbReference type="KEGG" id="fla:SY85_13810"/>
<feature type="domain" description="Methyltransferase type 12" evidence="2">
    <location>
        <begin position="25"/>
        <end position="118"/>
    </location>
</feature>
<gene>
    <name evidence="3" type="ORF">SY85_13810</name>
</gene>
<name>A0A172U2C0_9BACT</name>
<dbReference type="STRING" id="1492898.SY85_13810"/>
<dbReference type="OrthoDB" id="9784101at2"/>
<accession>A0A172U2C0</accession>
<proteinExistence type="predicted"/>
<evidence type="ECO:0000256" key="1">
    <source>
        <dbReference type="ARBA" id="ARBA00022679"/>
    </source>
</evidence>
<dbReference type="GO" id="GO:0016740">
    <property type="term" value="F:transferase activity"/>
    <property type="evidence" value="ECO:0007669"/>
    <property type="project" value="UniProtKB-KW"/>
</dbReference>
<dbReference type="PANTHER" id="PTHR43861">
    <property type="entry name" value="TRANS-ACONITATE 2-METHYLTRANSFERASE-RELATED"/>
    <property type="match status" value="1"/>
</dbReference>
<keyword evidence="1" id="KW-0808">Transferase</keyword>
<dbReference type="Gene3D" id="3.40.50.150">
    <property type="entry name" value="Vaccinia Virus protein VP39"/>
    <property type="match status" value="1"/>
</dbReference>
<protein>
    <recommendedName>
        <fullName evidence="2">Methyltransferase type 12 domain-containing protein</fullName>
    </recommendedName>
</protein>
<organism evidence="3 4">
    <name type="scientific">Flavisolibacter tropicus</name>
    <dbReference type="NCBI Taxonomy" id="1492898"/>
    <lineage>
        <taxon>Bacteria</taxon>
        <taxon>Pseudomonadati</taxon>
        <taxon>Bacteroidota</taxon>
        <taxon>Chitinophagia</taxon>
        <taxon>Chitinophagales</taxon>
        <taxon>Chitinophagaceae</taxon>
        <taxon>Flavisolibacter</taxon>
    </lineage>
</organism>
<keyword evidence="4" id="KW-1185">Reference proteome</keyword>
<dbReference type="SUPFAM" id="SSF53335">
    <property type="entry name" value="S-adenosyl-L-methionine-dependent methyltransferases"/>
    <property type="match status" value="1"/>
</dbReference>
<dbReference type="InterPro" id="IPR013217">
    <property type="entry name" value="Methyltransf_12"/>
</dbReference>
<dbReference type="Pfam" id="PF08242">
    <property type="entry name" value="Methyltransf_12"/>
    <property type="match status" value="1"/>
</dbReference>
<sequence>MELKQAIELIYNDCIVQHRVTVWADLGCGTGLFTQALAQLLQPGSAIHAVDSDKGALSQLGSLPGNVTLDKIQANFERDDLSFNELDGILMANSIHYIEDKIRFIRKAEKWLRPSGCFLLVEYDTELANPWVPYPLPFNTLKQLFIQLGYKEVKKLQERSSIYNRASIYSALVR</sequence>
<dbReference type="InterPro" id="IPR029063">
    <property type="entry name" value="SAM-dependent_MTases_sf"/>
</dbReference>
<dbReference type="PANTHER" id="PTHR43861:SF3">
    <property type="entry name" value="PUTATIVE (AFU_ORTHOLOGUE AFUA_2G14390)-RELATED"/>
    <property type="match status" value="1"/>
</dbReference>
<dbReference type="AlphaFoldDB" id="A0A172U2C0"/>
<reference evidence="4" key="1">
    <citation type="submission" date="2015-01" db="EMBL/GenBank/DDBJ databases">
        <title>Flavisolibacter sp./LCS9/ whole genome sequencing.</title>
        <authorList>
            <person name="Kim M.K."/>
            <person name="Srinivasan S."/>
            <person name="Lee J.-J."/>
        </authorList>
    </citation>
    <scope>NUCLEOTIDE SEQUENCE [LARGE SCALE GENOMIC DNA]</scope>
    <source>
        <strain evidence="4">LCS9</strain>
    </source>
</reference>
<dbReference type="EMBL" id="CP011390">
    <property type="protein sequence ID" value="ANE53489.1"/>
    <property type="molecule type" value="Genomic_DNA"/>
</dbReference>
<reference evidence="3 4" key="2">
    <citation type="journal article" date="2016" name="Int. J. Syst. Evol. Microbiol.">
        <title>Flavisolibacter tropicus sp. nov., isolated from tropical soil.</title>
        <authorList>
            <person name="Lee J.J."/>
            <person name="Kang M.S."/>
            <person name="Kim G.S."/>
            <person name="Lee C.S."/>
            <person name="Lim S."/>
            <person name="Lee J."/>
            <person name="Roh S.H."/>
            <person name="Kang H."/>
            <person name="Ha J.M."/>
            <person name="Bae S."/>
            <person name="Jung H.Y."/>
            <person name="Kim M.K."/>
        </authorList>
    </citation>
    <scope>NUCLEOTIDE SEQUENCE [LARGE SCALE GENOMIC DNA]</scope>
    <source>
        <strain evidence="3 4">LCS9</strain>
    </source>
</reference>
<dbReference type="CDD" id="cd02440">
    <property type="entry name" value="AdoMet_MTases"/>
    <property type="match status" value="1"/>
</dbReference>
<evidence type="ECO:0000313" key="4">
    <source>
        <dbReference type="Proteomes" id="UP000077177"/>
    </source>
</evidence>
<dbReference type="Proteomes" id="UP000077177">
    <property type="component" value="Chromosome"/>
</dbReference>
<evidence type="ECO:0000313" key="3">
    <source>
        <dbReference type="EMBL" id="ANE53489.1"/>
    </source>
</evidence>